<comment type="caution">
    <text evidence="1">The sequence shown here is derived from an EMBL/GenBank/DDBJ whole genome shotgun (WGS) entry which is preliminary data.</text>
</comment>
<name>A0AAN6U3A3_9PEZI</name>
<evidence type="ECO:0000313" key="2">
    <source>
        <dbReference type="Proteomes" id="UP001302602"/>
    </source>
</evidence>
<sequence length="159" mass="17838">DSSSEGIHLSYHHCPFTVARLSQVCLAIAIQGRNNYTYEDNAYYKPSFVEVIDIVIYNTIVTGLARKGLGKLSAKTRDSVDFYLVRYRRTGQGCGGIRRQVSCIVFHSFSFSLSIRDKLVDSSLASCNILLGPLQLYLMFCTRANHSAITFRSSHLASW</sequence>
<reference evidence="1" key="1">
    <citation type="journal article" date="2023" name="Mol. Phylogenet. Evol.">
        <title>Genome-scale phylogeny and comparative genomics of the fungal order Sordariales.</title>
        <authorList>
            <person name="Hensen N."/>
            <person name="Bonometti L."/>
            <person name="Westerberg I."/>
            <person name="Brannstrom I.O."/>
            <person name="Guillou S."/>
            <person name="Cros-Aarteil S."/>
            <person name="Calhoun S."/>
            <person name="Haridas S."/>
            <person name="Kuo A."/>
            <person name="Mondo S."/>
            <person name="Pangilinan J."/>
            <person name="Riley R."/>
            <person name="LaButti K."/>
            <person name="Andreopoulos B."/>
            <person name="Lipzen A."/>
            <person name="Chen C."/>
            <person name="Yan M."/>
            <person name="Daum C."/>
            <person name="Ng V."/>
            <person name="Clum A."/>
            <person name="Steindorff A."/>
            <person name="Ohm R.A."/>
            <person name="Martin F."/>
            <person name="Silar P."/>
            <person name="Natvig D.O."/>
            <person name="Lalanne C."/>
            <person name="Gautier V."/>
            <person name="Ament-Velasquez S.L."/>
            <person name="Kruys A."/>
            <person name="Hutchinson M.I."/>
            <person name="Powell A.J."/>
            <person name="Barry K."/>
            <person name="Miller A.N."/>
            <person name="Grigoriev I.V."/>
            <person name="Debuchy R."/>
            <person name="Gladieux P."/>
            <person name="Hiltunen Thoren M."/>
            <person name="Johannesson H."/>
        </authorList>
    </citation>
    <scope>NUCLEOTIDE SEQUENCE</scope>
    <source>
        <strain evidence="1">CBS 731.68</strain>
    </source>
</reference>
<dbReference type="AlphaFoldDB" id="A0AAN6U3A3"/>
<keyword evidence="2" id="KW-1185">Reference proteome</keyword>
<dbReference type="GeneID" id="87825261"/>
<organism evidence="1 2">
    <name type="scientific">Parathielavia appendiculata</name>
    <dbReference type="NCBI Taxonomy" id="2587402"/>
    <lineage>
        <taxon>Eukaryota</taxon>
        <taxon>Fungi</taxon>
        <taxon>Dikarya</taxon>
        <taxon>Ascomycota</taxon>
        <taxon>Pezizomycotina</taxon>
        <taxon>Sordariomycetes</taxon>
        <taxon>Sordariomycetidae</taxon>
        <taxon>Sordariales</taxon>
        <taxon>Chaetomiaceae</taxon>
        <taxon>Parathielavia</taxon>
    </lineage>
</organism>
<gene>
    <name evidence="1" type="ORF">N657DRAFT_567194</name>
</gene>
<dbReference type="RefSeq" id="XP_062649426.1">
    <property type="nucleotide sequence ID" value="XM_062788491.1"/>
</dbReference>
<feature type="non-terminal residue" evidence="1">
    <location>
        <position position="1"/>
    </location>
</feature>
<protein>
    <submittedName>
        <fullName evidence="1">Uncharacterized protein</fullName>
    </submittedName>
</protein>
<evidence type="ECO:0000313" key="1">
    <source>
        <dbReference type="EMBL" id="KAK4125655.1"/>
    </source>
</evidence>
<proteinExistence type="predicted"/>
<reference evidence="1" key="2">
    <citation type="submission" date="2023-05" db="EMBL/GenBank/DDBJ databases">
        <authorList>
            <consortium name="Lawrence Berkeley National Laboratory"/>
            <person name="Steindorff A."/>
            <person name="Hensen N."/>
            <person name="Bonometti L."/>
            <person name="Westerberg I."/>
            <person name="Brannstrom I.O."/>
            <person name="Guillou S."/>
            <person name="Cros-Aarteil S."/>
            <person name="Calhoun S."/>
            <person name="Haridas S."/>
            <person name="Kuo A."/>
            <person name="Mondo S."/>
            <person name="Pangilinan J."/>
            <person name="Riley R."/>
            <person name="Labutti K."/>
            <person name="Andreopoulos B."/>
            <person name="Lipzen A."/>
            <person name="Chen C."/>
            <person name="Yanf M."/>
            <person name="Daum C."/>
            <person name="Ng V."/>
            <person name="Clum A."/>
            <person name="Ohm R."/>
            <person name="Martin F."/>
            <person name="Silar P."/>
            <person name="Natvig D."/>
            <person name="Lalanne C."/>
            <person name="Gautier V."/>
            <person name="Ament-Velasquez S.L."/>
            <person name="Kruys A."/>
            <person name="Hutchinson M.I."/>
            <person name="Powell A.J."/>
            <person name="Barry K."/>
            <person name="Miller A.N."/>
            <person name="Grigoriev I.V."/>
            <person name="Debuchy R."/>
            <person name="Gladieux P."/>
            <person name="Thoren M.H."/>
            <person name="Johannesson H."/>
        </authorList>
    </citation>
    <scope>NUCLEOTIDE SEQUENCE</scope>
    <source>
        <strain evidence="1">CBS 731.68</strain>
    </source>
</reference>
<dbReference type="Proteomes" id="UP001302602">
    <property type="component" value="Unassembled WGS sequence"/>
</dbReference>
<accession>A0AAN6U3A3</accession>
<dbReference type="EMBL" id="MU853225">
    <property type="protein sequence ID" value="KAK4125655.1"/>
    <property type="molecule type" value="Genomic_DNA"/>
</dbReference>